<name>A0ACD0NU35_9BASI</name>
<gene>
    <name evidence="1" type="ORF">IE53DRAFT_150139</name>
</gene>
<evidence type="ECO:0000313" key="2">
    <source>
        <dbReference type="Proteomes" id="UP000245626"/>
    </source>
</evidence>
<organism evidence="1 2">
    <name type="scientific">Violaceomyces palustris</name>
    <dbReference type="NCBI Taxonomy" id="1673888"/>
    <lineage>
        <taxon>Eukaryota</taxon>
        <taxon>Fungi</taxon>
        <taxon>Dikarya</taxon>
        <taxon>Basidiomycota</taxon>
        <taxon>Ustilaginomycotina</taxon>
        <taxon>Ustilaginomycetes</taxon>
        <taxon>Violaceomycetales</taxon>
        <taxon>Violaceomycetaceae</taxon>
        <taxon>Violaceomyces</taxon>
    </lineage>
</organism>
<sequence length="247" mass="27179">MVKTNRDSRGENTFHTFCLSLAPPSSSRGGPRTDISAPMPFLTSPFARTEGWVGSSVQSPTLFLPPFLPILIPKLALHRLPFSPFSFSLLSSTLLAFLFHLPTFELSSLPHNPHLSFYLGQYMESKSSYAPTTSSLSPTNESPQLKGFHSRKGLRVCAPLLRFPSLPSPSWTVGTRCGWRMRFDSFLGLWIAHGSGGSPNGAGLKGQEGGPPLTLTLNRRRRRKDEKRHQPQTKGKRKVGTFSSGQG</sequence>
<keyword evidence="2" id="KW-1185">Reference proteome</keyword>
<reference evidence="1 2" key="1">
    <citation type="journal article" date="2018" name="Mol. Biol. Evol.">
        <title>Broad Genomic Sampling Reveals a Smut Pathogenic Ancestry of the Fungal Clade Ustilaginomycotina.</title>
        <authorList>
            <person name="Kijpornyongpan T."/>
            <person name="Mondo S.J."/>
            <person name="Barry K."/>
            <person name="Sandor L."/>
            <person name="Lee J."/>
            <person name="Lipzen A."/>
            <person name="Pangilinan J."/>
            <person name="LaButti K."/>
            <person name="Hainaut M."/>
            <person name="Henrissat B."/>
            <person name="Grigoriev I.V."/>
            <person name="Spatafora J.W."/>
            <person name="Aime M.C."/>
        </authorList>
    </citation>
    <scope>NUCLEOTIDE SEQUENCE [LARGE SCALE GENOMIC DNA]</scope>
    <source>
        <strain evidence="1 2">SA 807</strain>
    </source>
</reference>
<evidence type="ECO:0000313" key="1">
    <source>
        <dbReference type="EMBL" id="PWN49353.1"/>
    </source>
</evidence>
<dbReference type="Proteomes" id="UP000245626">
    <property type="component" value="Unassembled WGS sequence"/>
</dbReference>
<dbReference type="EMBL" id="KZ820063">
    <property type="protein sequence ID" value="PWN49353.1"/>
    <property type="molecule type" value="Genomic_DNA"/>
</dbReference>
<accession>A0ACD0NU35</accession>
<proteinExistence type="predicted"/>
<protein>
    <submittedName>
        <fullName evidence="1">Uncharacterized protein</fullName>
    </submittedName>
</protein>